<name>A0A923M5G5_9BURK</name>
<proteinExistence type="predicted"/>
<sequence>MPPVAAAALRKLGGDLATARKRRRQSLRDWALRLQVSVPTLIRLEKGDPTVSMGVYATALWLVGRHEALGSAADPKEDAAALEAEIRAAAERHSPRGGRRG</sequence>
<dbReference type="GO" id="GO:0003677">
    <property type="term" value="F:DNA binding"/>
    <property type="evidence" value="ECO:0007669"/>
    <property type="project" value="InterPro"/>
</dbReference>
<evidence type="ECO:0000313" key="1">
    <source>
        <dbReference type="EMBL" id="MBC5764562.1"/>
    </source>
</evidence>
<gene>
    <name evidence="1" type="ORF">H8R02_08885</name>
</gene>
<dbReference type="SUPFAM" id="SSF47413">
    <property type="entry name" value="lambda repressor-like DNA-binding domains"/>
    <property type="match status" value="1"/>
</dbReference>
<dbReference type="AlphaFoldDB" id="A0A923M5G5"/>
<dbReference type="InterPro" id="IPR010982">
    <property type="entry name" value="Lambda_DNA-bd_dom_sf"/>
</dbReference>
<keyword evidence="2" id="KW-1185">Reference proteome</keyword>
<reference evidence="1" key="1">
    <citation type="submission" date="2020-08" db="EMBL/GenBank/DDBJ databases">
        <title>Ramlibacter sp. GTP1 16S ribosomal RNA gene genome sequencing and assembly.</title>
        <authorList>
            <person name="Kang M."/>
        </authorList>
    </citation>
    <scope>NUCLEOTIDE SEQUENCE</scope>
    <source>
        <strain evidence="1">GTP1</strain>
    </source>
</reference>
<dbReference type="Proteomes" id="UP000596827">
    <property type="component" value="Unassembled WGS sequence"/>
</dbReference>
<dbReference type="EMBL" id="JACORU010000002">
    <property type="protein sequence ID" value="MBC5764562.1"/>
    <property type="molecule type" value="Genomic_DNA"/>
</dbReference>
<accession>A0A923M5G5</accession>
<dbReference type="Gene3D" id="1.10.260.40">
    <property type="entry name" value="lambda repressor-like DNA-binding domains"/>
    <property type="match status" value="1"/>
</dbReference>
<protein>
    <submittedName>
        <fullName evidence="1">XRE family transcriptional regulator</fullName>
    </submittedName>
</protein>
<organism evidence="1 2">
    <name type="scientific">Ramlibacter albus</name>
    <dbReference type="NCBI Taxonomy" id="2079448"/>
    <lineage>
        <taxon>Bacteria</taxon>
        <taxon>Pseudomonadati</taxon>
        <taxon>Pseudomonadota</taxon>
        <taxon>Betaproteobacteria</taxon>
        <taxon>Burkholderiales</taxon>
        <taxon>Comamonadaceae</taxon>
        <taxon>Ramlibacter</taxon>
    </lineage>
</organism>
<comment type="caution">
    <text evidence="1">The sequence shown here is derived from an EMBL/GenBank/DDBJ whole genome shotgun (WGS) entry which is preliminary data.</text>
</comment>
<evidence type="ECO:0000313" key="2">
    <source>
        <dbReference type="Proteomes" id="UP000596827"/>
    </source>
</evidence>